<dbReference type="InterPro" id="IPR050229">
    <property type="entry name" value="GlpE_sulfurtransferase"/>
</dbReference>
<dbReference type="InterPro" id="IPR001763">
    <property type="entry name" value="Rhodanese-like_dom"/>
</dbReference>
<dbReference type="PROSITE" id="PS50206">
    <property type="entry name" value="RHODANESE_3"/>
    <property type="match status" value="1"/>
</dbReference>
<keyword evidence="3" id="KW-1185">Reference proteome</keyword>
<evidence type="ECO:0000313" key="3">
    <source>
        <dbReference type="Proteomes" id="UP000263486"/>
    </source>
</evidence>
<dbReference type="Pfam" id="PF02583">
    <property type="entry name" value="Trns_repr_metal"/>
    <property type="match status" value="1"/>
</dbReference>
<dbReference type="InterPro" id="IPR003735">
    <property type="entry name" value="Metal_Tscrpt_repr"/>
</dbReference>
<dbReference type="InterPro" id="IPR036873">
    <property type="entry name" value="Rhodanese-like_dom_sf"/>
</dbReference>
<reference evidence="2 3" key="1">
    <citation type="submission" date="2018-08" db="EMBL/GenBank/DDBJ databases">
        <title>Draft genome sequence of Psychrilyobacter sp. strain SD5 isolated from Black Sea water.</title>
        <authorList>
            <person name="Yadav S."/>
            <person name="Villanueva L."/>
            <person name="Damste J.S.S."/>
        </authorList>
    </citation>
    <scope>NUCLEOTIDE SEQUENCE [LARGE SCALE GENOMIC DNA]</scope>
    <source>
        <strain evidence="2 3">SD5</strain>
    </source>
</reference>
<evidence type="ECO:0000259" key="1">
    <source>
        <dbReference type="PROSITE" id="PS50206"/>
    </source>
</evidence>
<dbReference type="InterPro" id="IPR038390">
    <property type="entry name" value="Metal_Tscrpt_repr_sf"/>
</dbReference>
<gene>
    <name evidence="2" type="ORF">DYH56_12225</name>
</gene>
<accession>A0ABX9KEL9</accession>
<proteinExistence type="predicted"/>
<dbReference type="Proteomes" id="UP000263486">
    <property type="component" value="Unassembled WGS sequence"/>
</dbReference>
<dbReference type="EMBL" id="QUAJ01000024">
    <property type="protein sequence ID" value="REI40127.1"/>
    <property type="molecule type" value="Genomic_DNA"/>
</dbReference>
<dbReference type="Gene3D" id="3.40.250.10">
    <property type="entry name" value="Rhodanese-like domain"/>
    <property type="match status" value="1"/>
</dbReference>
<dbReference type="SUPFAM" id="SSF52821">
    <property type="entry name" value="Rhodanese/Cell cycle control phosphatase"/>
    <property type="match status" value="1"/>
</dbReference>
<feature type="domain" description="Rhodanese" evidence="1">
    <location>
        <begin position="19"/>
        <end position="111"/>
    </location>
</feature>
<dbReference type="Pfam" id="PF00581">
    <property type="entry name" value="Rhodanese"/>
    <property type="match status" value="1"/>
</dbReference>
<organism evidence="2 3">
    <name type="scientific">Psychrilyobacter piezotolerans</name>
    <dbReference type="NCBI Taxonomy" id="2293438"/>
    <lineage>
        <taxon>Bacteria</taxon>
        <taxon>Fusobacteriati</taxon>
        <taxon>Fusobacteriota</taxon>
        <taxon>Fusobacteriia</taxon>
        <taxon>Fusobacteriales</taxon>
        <taxon>Fusobacteriaceae</taxon>
        <taxon>Psychrilyobacter</taxon>
    </lineage>
</organism>
<name>A0ABX9KEL9_9FUSO</name>
<dbReference type="CDD" id="cd00158">
    <property type="entry name" value="RHOD"/>
    <property type="match status" value="1"/>
</dbReference>
<dbReference type="PANTHER" id="PTHR43031">
    <property type="entry name" value="FAD-DEPENDENT OXIDOREDUCTASE"/>
    <property type="match status" value="1"/>
</dbReference>
<evidence type="ECO:0000313" key="2">
    <source>
        <dbReference type="EMBL" id="REI40127.1"/>
    </source>
</evidence>
<dbReference type="Gene3D" id="1.20.58.1000">
    <property type="entry name" value="Metal-sensitive repressor, helix protomer"/>
    <property type="match status" value="1"/>
</dbReference>
<protein>
    <submittedName>
        <fullName evidence="2">Rhodanese</fullName>
    </submittedName>
</protein>
<sequence length="199" mass="23015">MTTTYNCITPQEAKKMMTKESDLIIIDVRTEKEFLYEGRLDGAILIDFEKPRIFKREIKKLNKKTKYLIYCAVGHISKEASLEMAELGFENIYEMKGGLKSWQQDLDLICTISKLNDEEIIEARKSIITRLNKIEGQIKGMKKMLLNGEYCGDILNQSLAVKSALNSTNQEIMEMFSNVCITSEEHKKDFFKYLKKLMG</sequence>
<dbReference type="PANTHER" id="PTHR43031:SF16">
    <property type="entry name" value="OXIDOREDUCTASE"/>
    <property type="match status" value="1"/>
</dbReference>
<dbReference type="SMART" id="SM00450">
    <property type="entry name" value="RHOD"/>
    <property type="match status" value="1"/>
</dbReference>
<comment type="caution">
    <text evidence="2">The sequence shown here is derived from an EMBL/GenBank/DDBJ whole genome shotgun (WGS) entry which is preliminary data.</text>
</comment>